<evidence type="ECO:0000313" key="3">
    <source>
        <dbReference type="Proteomes" id="UP000249522"/>
    </source>
</evidence>
<reference evidence="2 3" key="1">
    <citation type="submission" date="2018-06" db="EMBL/GenBank/DDBJ databases">
        <title>Paenibacillus imtechensis sp. nov.</title>
        <authorList>
            <person name="Pinnaka A.K."/>
            <person name="Singh H."/>
            <person name="Kaur M."/>
        </authorList>
    </citation>
    <scope>NUCLEOTIDE SEQUENCE [LARGE SCALE GENOMIC DNA]</scope>
    <source>
        <strain evidence="2 3">SMB1</strain>
    </source>
</reference>
<dbReference type="RefSeq" id="WP_111146846.1">
    <property type="nucleotide sequence ID" value="NZ_QKRB01000044.1"/>
</dbReference>
<evidence type="ECO:0000313" key="2">
    <source>
        <dbReference type="EMBL" id="PZD95217.1"/>
    </source>
</evidence>
<proteinExistence type="predicted"/>
<evidence type="ECO:0000256" key="1">
    <source>
        <dbReference type="SAM" id="Coils"/>
    </source>
</evidence>
<keyword evidence="3" id="KW-1185">Reference proteome</keyword>
<comment type="caution">
    <text evidence="2">The sequence shown here is derived from an EMBL/GenBank/DDBJ whole genome shotgun (WGS) entry which is preliminary data.</text>
</comment>
<dbReference type="EMBL" id="QKRB01000044">
    <property type="protein sequence ID" value="PZD95217.1"/>
    <property type="molecule type" value="Genomic_DNA"/>
</dbReference>
<protein>
    <submittedName>
        <fullName evidence="2">Uncharacterized protein</fullName>
    </submittedName>
</protein>
<dbReference type="AlphaFoldDB" id="A0A2W1LUP3"/>
<gene>
    <name evidence="2" type="ORF">DNH61_11700</name>
</gene>
<keyword evidence="1" id="KW-0175">Coiled coil</keyword>
<name>A0A2W1LUP3_9BACL</name>
<sequence>MKISHEEYLKRVLFSKQLQLENLNIAHRVAIAEYEKEKTMLHKDINSLENQLNDAQVEQA</sequence>
<organism evidence="2 3">
    <name type="scientific">Paenibacillus sambharensis</name>
    <dbReference type="NCBI Taxonomy" id="1803190"/>
    <lineage>
        <taxon>Bacteria</taxon>
        <taxon>Bacillati</taxon>
        <taxon>Bacillota</taxon>
        <taxon>Bacilli</taxon>
        <taxon>Bacillales</taxon>
        <taxon>Paenibacillaceae</taxon>
        <taxon>Paenibacillus</taxon>
    </lineage>
</organism>
<dbReference type="Proteomes" id="UP000249522">
    <property type="component" value="Unassembled WGS sequence"/>
</dbReference>
<accession>A0A2W1LUP3</accession>
<feature type="coiled-coil region" evidence="1">
    <location>
        <begin position="31"/>
        <end position="58"/>
    </location>
</feature>